<comment type="caution">
    <text evidence="1">The sequence shown here is derived from an EMBL/GenBank/DDBJ whole genome shotgun (WGS) entry which is preliminary data.</text>
</comment>
<accession>A0A4Z1PPP5</accession>
<proteinExistence type="predicted"/>
<keyword evidence="2" id="KW-1185">Reference proteome</keyword>
<dbReference type="EMBL" id="SNSC02000003">
    <property type="protein sequence ID" value="TID25880.1"/>
    <property type="molecule type" value="Genomic_DNA"/>
</dbReference>
<reference evidence="1 2" key="1">
    <citation type="submission" date="2019-04" db="EMBL/GenBank/DDBJ databases">
        <title>High contiguity whole genome sequence and gene annotation resource for two Venturia nashicola isolates.</title>
        <authorList>
            <person name="Prokchorchik M."/>
            <person name="Won K."/>
            <person name="Lee Y."/>
            <person name="Choi E.D."/>
            <person name="Segonzac C."/>
            <person name="Sohn K.H."/>
        </authorList>
    </citation>
    <scope>NUCLEOTIDE SEQUENCE [LARGE SCALE GENOMIC DNA]</scope>
    <source>
        <strain evidence="1 2">PRI2</strain>
    </source>
</reference>
<name>A0A4Z1PPP5_9PEZI</name>
<organism evidence="1 2">
    <name type="scientific">Venturia nashicola</name>
    <dbReference type="NCBI Taxonomy" id="86259"/>
    <lineage>
        <taxon>Eukaryota</taxon>
        <taxon>Fungi</taxon>
        <taxon>Dikarya</taxon>
        <taxon>Ascomycota</taxon>
        <taxon>Pezizomycotina</taxon>
        <taxon>Dothideomycetes</taxon>
        <taxon>Pleosporomycetidae</taxon>
        <taxon>Venturiales</taxon>
        <taxon>Venturiaceae</taxon>
        <taxon>Venturia</taxon>
    </lineage>
</organism>
<sequence>MPTSFLALPSELRQNILFLSHELELTAPTRPSPKKSIEKERLVLYDHIIEADRYMRMLRGIGTELNQVHPSLEDDVEYAVGKWIEGVEDWVDKAEERFKKALTELEKKPGARDV</sequence>
<evidence type="ECO:0000313" key="2">
    <source>
        <dbReference type="Proteomes" id="UP000298493"/>
    </source>
</evidence>
<dbReference type="AlphaFoldDB" id="A0A4Z1PPP5"/>
<protein>
    <submittedName>
        <fullName evidence="1">Uncharacterized protein</fullName>
    </submittedName>
</protein>
<evidence type="ECO:0000313" key="1">
    <source>
        <dbReference type="EMBL" id="TID25880.1"/>
    </source>
</evidence>
<gene>
    <name evidence="1" type="ORF">E6O75_ATG03743</name>
</gene>
<dbReference type="Proteomes" id="UP000298493">
    <property type="component" value="Unassembled WGS sequence"/>
</dbReference>